<evidence type="ECO:0000313" key="8">
    <source>
        <dbReference type="Proteomes" id="UP000812270"/>
    </source>
</evidence>
<dbReference type="RefSeq" id="WP_217791279.1">
    <property type="nucleotide sequence ID" value="NZ_JAHSPG010000006.1"/>
</dbReference>
<dbReference type="GO" id="GO:0016787">
    <property type="term" value="F:hydrolase activity"/>
    <property type="evidence" value="ECO:0007669"/>
    <property type="project" value="UniProtKB-KW"/>
</dbReference>
<dbReference type="Pfam" id="PF08531">
    <property type="entry name" value="Bac_rhamnosid_N"/>
    <property type="match status" value="1"/>
</dbReference>
<dbReference type="InterPro" id="IPR008902">
    <property type="entry name" value="Rhamnosid_concanavalin"/>
</dbReference>
<accession>A0A9E2S840</accession>
<dbReference type="PANTHER" id="PTHR33307:SF11">
    <property type="entry name" value="ALPHA-L-RHAMNOSIDASE"/>
    <property type="match status" value="1"/>
</dbReference>
<dbReference type="InterPro" id="IPR035398">
    <property type="entry name" value="Bac_rhamnosid_C"/>
</dbReference>
<proteinExistence type="predicted"/>
<dbReference type="Pfam" id="PF17390">
    <property type="entry name" value="Bac_rhamnosid_C"/>
    <property type="match status" value="1"/>
</dbReference>
<protein>
    <submittedName>
        <fullName evidence="7">Family 78 glycoside hydrolase catalytic domain</fullName>
    </submittedName>
</protein>
<organism evidence="7 8">
    <name type="scientific">Pinibacter aurantiacus</name>
    <dbReference type="NCBI Taxonomy" id="2851599"/>
    <lineage>
        <taxon>Bacteria</taxon>
        <taxon>Pseudomonadati</taxon>
        <taxon>Bacteroidota</taxon>
        <taxon>Chitinophagia</taxon>
        <taxon>Chitinophagales</taxon>
        <taxon>Chitinophagaceae</taxon>
        <taxon>Pinibacter</taxon>
    </lineage>
</organism>
<evidence type="ECO:0000313" key="7">
    <source>
        <dbReference type="EMBL" id="MBV4357626.1"/>
    </source>
</evidence>
<feature type="chain" id="PRO_5038847454" evidence="2">
    <location>
        <begin position="20"/>
        <end position="932"/>
    </location>
</feature>
<evidence type="ECO:0000259" key="5">
    <source>
        <dbReference type="Pfam" id="PF17389"/>
    </source>
</evidence>
<feature type="domain" description="Bacterial alpha-L-rhamnosidase N-terminal" evidence="4">
    <location>
        <begin position="189"/>
        <end position="358"/>
    </location>
</feature>
<name>A0A9E2S840_9BACT</name>
<gene>
    <name evidence="7" type="ORF">KTO63_10735</name>
</gene>
<keyword evidence="8" id="KW-1185">Reference proteome</keyword>
<dbReference type="AlphaFoldDB" id="A0A9E2S840"/>
<feature type="domain" description="Alpha-L-rhamnosidase six-hairpin glycosidase" evidence="5">
    <location>
        <begin position="480"/>
        <end position="816"/>
    </location>
</feature>
<dbReference type="EMBL" id="JAHSPG010000006">
    <property type="protein sequence ID" value="MBV4357626.1"/>
    <property type="molecule type" value="Genomic_DNA"/>
</dbReference>
<comment type="caution">
    <text evidence="7">The sequence shown here is derived from an EMBL/GenBank/DDBJ whole genome shotgun (WGS) entry which is preliminary data.</text>
</comment>
<evidence type="ECO:0000259" key="6">
    <source>
        <dbReference type="Pfam" id="PF17390"/>
    </source>
</evidence>
<evidence type="ECO:0000259" key="3">
    <source>
        <dbReference type="Pfam" id="PF05592"/>
    </source>
</evidence>
<keyword evidence="1 7" id="KW-0378">Hydrolase</keyword>
<evidence type="ECO:0000256" key="2">
    <source>
        <dbReference type="SAM" id="SignalP"/>
    </source>
</evidence>
<dbReference type="Pfam" id="PF25788">
    <property type="entry name" value="Ig_Rha78A_N"/>
    <property type="match status" value="1"/>
</dbReference>
<dbReference type="InterPro" id="IPR035396">
    <property type="entry name" value="Bac_rhamnosid6H"/>
</dbReference>
<keyword evidence="2" id="KW-0732">Signal</keyword>
<dbReference type="Proteomes" id="UP000812270">
    <property type="component" value="Unassembled WGS sequence"/>
</dbReference>
<evidence type="ECO:0000256" key="1">
    <source>
        <dbReference type="ARBA" id="ARBA00022801"/>
    </source>
</evidence>
<feature type="signal peptide" evidence="2">
    <location>
        <begin position="1"/>
        <end position="19"/>
    </location>
</feature>
<dbReference type="PANTHER" id="PTHR33307">
    <property type="entry name" value="ALPHA-RHAMNOSIDASE (EUROFUNG)"/>
    <property type="match status" value="1"/>
</dbReference>
<dbReference type="Pfam" id="PF17389">
    <property type="entry name" value="Bac_rhamnosid6H"/>
    <property type="match status" value="1"/>
</dbReference>
<feature type="domain" description="Alpha-L-rhamnosidase C-terminal" evidence="6">
    <location>
        <begin position="819"/>
        <end position="894"/>
    </location>
</feature>
<dbReference type="PIRSF" id="PIRSF010631">
    <property type="entry name" value="A-rhamnsds"/>
    <property type="match status" value="1"/>
</dbReference>
<sequence>MNKFCLALLICFFCCAVSAQNISVYDLKCEDKLAPLNIDAVQPKFSWKIKGNRGCSQTAYQILVSKNKSNLQKGIGEIWNSEKVSSAENIFIPYNGTKLQPATTYFWCVKSWNNQQQASGWSAPTSFTTGLFTDDDWSNAKWIGYEELPDTSRIVPGVHSPDVKKKLGPDKAKARTTVPLFRKTFAANKTIVRALAFISGLGHYELSINGQKVGNSFLAPGWTSYDKRCLYNAYDVSSLIKKGQNAIGVIVGNGFYNINRERYFKAIAVYGNPTIICKIQLTYSDGTVQNIVSDDSWKTMPSPITFSSIYGGEDYDATLEQKGWNTASFSDTAWKNAILVKSPQGRLEAEKDYPVQVFEAFNKPVISQPAKGIYMYDFGQNISGIVELKVTGKKGQTIKLTPAELITDDSLANQKATGKPYYFSYTLKGDGLETWRPRFTYYGFRYVQVEGGSPANTKQESNLPSIISLTSLHTRNSSPTAGNFECSNHLFNQINTLIRWAIKSNMQSVLTDCPHREKLSWLEQDYLMGDGIKSNFETYNLYRKLVYDMMDAQTAEGLVPDIAPEFAFFDDHGFGFRDSPEWGSAAIIVPWLIYKWYGDKDILSIAYPMMQKYADYLQGRSANHILSYGLGDWYDYGPNHPGVAQLTPIPLTATAIYYYDLSLMNKVAALLGNTTDADKYSTLSQQVKQAFNDKFFNVATNVYATGSQTSMAMPLCVGLVNEENRPPVMKNLVDSIGASGKKLTAGDVGYHFLVRALHEGNASQLIYEMNNRDDVAGYGFQIKKGATALTESWQALKDVSNNHLMLGHIMQWFYNGLLGINQVDSSVGYKSIVIKPEIVGDIYFAKGSYETMYGTIVSDWKTENGVFSIHVKIPGNTTAVVYLPTTEQSKIFESNRLLSKQSEIKILGDENGRTAVNIGSGEYWFTIKNTEH</sequence>
<dbReference type="Pfam" id="PF05592">
    <property type="entry name" value="Bac_rhamnosid"/>
    <property type="match status" value="1"/>
</dbReference>
<feature type="domain" description="Alpha-L-rhamnosidase concanavalin-like" evidence="3">
    <location>
        <begin position="371"/>
        <end position="460"/>
    </location>
</feature>
<dbReference type="InterPro" id="IPR016007">
    <property type="entry name" value="Alpha_rhamnosid"/>
</dbReference>
<dbReference type="InterPro" id="IPR013737">
    <property type="entry name" value="Bac_rhamnosid_N"/>
</dbReference>
<reference evidence="7" key="1">
    <citation type="submission" date="2021-06" db="EMBL/GenBank/DDBJ databases">
        <authorList>
            <person name="Huq M.A."/>
        </authorList>
    </citation>
    <scope>NUCLEOTIDE SEQUENCE</scope>
    <source>
        <strain evidence="7">MAH-26</strain>
    </source>
</reference>
<evidence type="ECO:0000259" key="4">
    <source>
        <dbReference type="Pfam" id="PF08531"/>
    </source>
</evidence>